<dbReference type="InterPro" id="IPR007345">
    <property type="entry name" value="Polysacch_pyruvyl_Trfase"/>
</dbReference>
<organism evidence="2 3">
    <name type="scientific">Methanobrevibacter arboriphilus JCM 13429 = DSM 1125</name>
    <dbReference type="NCBI Taxonomy" id="1300164"/>
    <lineage>
        <taxon>Archaea</taxon>
        <taxon>Methanobacteriati</taxon>
        <taxon>Methanobacteriota</taxon>
        <taxon>Methanomada group</taxon>
        <taxon>Methanobacteria</taxon>
        <taxon>Methanobacteriales</taxon>
        <taxon>Methanobacteriaceae</taxon>
        <taxon>Methanobrevibacter</taxon>
    </lineage>
</organism>
<feature type="domain" description="Polysaccharide pyruvyl transferase" evidence="1">
    <location>
        <begin position="40"/>
        <end position="181"/>
    </location>
</feature>
<dbReference type="Pfam" id="PF04230">
    <property type="entry name" value="PS_pyruv_trans"/>
    <property type="match status" value="1"/>
</dbReference>
<keyword evidence="3" id="KW-1185">Reference proteome</keyword>
<dbReference type="OrthoDB" id="78371at2157"/>
<sequence length="328" mass="38404">MNGWYFHYEGTWPPSDSIDPLIASIHINLNDEKVINSFISDESLEYMKRHGPVGARDMSTLNFLKDNNIPSYFSGCLTLTLDKNPNIKKQEYIVTVDVPKEVINFLKTKTNKKIYNVTQMAPLNMNKPNETRISLYNSKEKFILANGLLDLYQGASCVITNRLHVALPCLAFDTPVLLINNYTYDVDRFIGLNNLLRNTSLDEYISSYEIFDINNPPENKKDYLKLRNNLMDQCKKFTGYINNERKLFINYDNFYISLISKTSQNIDNCFRKNNLSYKKQINDIKSKNKKIYRQNQIILKQKKKIQNMELSNSWKLTKPLRFLKNILK</sequence>
<dbReference type="Proteomes" id="UP000191661">
    <property type="component" value="Unassembled WGS sequence"/>
</dbReference>
<comment type="caution">
    <text evidence="2">The sequence shown here is derived from an EMBL/GenBank/DDBJ whole genome shotgun (WGS) entry which is preliminary data.</text>
</comment>
<evidence type="ECO:0000313" key="3">
    <source>
        <dbReference type="Proteomes" id="UP000191661"/>
    </source>
</evidence>
<dbReference type="EMBL" id="JXMW01000003">
    <property type="protein sequence ID" value="OQD59375.1"/>
    <property type="molecule type" value="Genomic_DNA"/>
</dbReference>
<evidence type="ECO:0000259" key="1">
    <source>
        <dbReference type="Pfam" id="PF04230"/>
    </source>
</evidence>
<protein>
    <recommendedName>
        <fullName evidence="1">Polysaccharide pyruvyl transferase domain-containing protein</fullName>
    </recommendedName>
</protein>
<dbReference type="AlphaFoldDB" id="A0A1V6N3X6"/>
<reference evidence="2 3" key="1">
    <citation type="submission" date="2014-12" db="EMBL/GenBank/DDBJ databases">
        <title>Genome sequence of Methanobrevibacter arboriphilicus DH1, DSM1125.</title>
        <authorList>
            <person name="Poehlein A."/>
            <person name="Thauer R.K."/>
            <person name="Seedorf H."/>
            <person name="Daniel R."/>
        </authorList>
    </citation>
    <scope>NUCLEOTIDE SEQUENCE [LARGE SCALE GENOMIC DNA]</scope>
    <source>
        <strain evidence="2 3">DH1</strain>
    </source>
</reference>
<evidence type="ECO:0000313" key="2">
    <source>
        <dbReference type="EMBL" id="OQD59375.1"/>
    </source>
</evidence>
<accession>A0A1V6N3X6</accession>
<gene>
    <name evidence="2" type="ORF">MBBAR_3c00300</name>
</gene>
<name>A0A1V6N3X6_METAZ</name>
<proteinExistence type="predicted"/>